<name>A0A9W8CTU4_9FUNG</name>
<sequence>DDKIVVHHPYFPPLTFPAVDGFFKVLAELENGINELRFDYLQGGGCIGRGALTIRMTPYLDKPPLLLSIVVGCDSQGVFDAPPNARGPGLNDLSAAVSKMRCSAYLWQAFVAEQMHRNGFGRRTFNLEEYYEPDTMARDNIRRMTARVHVIRSKRTVAEIQDKERAQQWRPPAGYKRHTEESQFTLANEAVDGYGMFKDRYYIACLTLDSHWDPESGVILGHAALGGSAGNRRIGVFGSHTTHAWPANAEEIAVKFLDTTKTDTRHLANDCNDCGEYWQAANIGMGSFLHECGHLLTLAHTPSGLMMRGSRDYNRAFMARAPNWKGPVKQADEGGAHWHRTDVIRLRHHPCLRLPSDPPLGEHEKEERSFEVLAVEDGVVICNNSGITMIEVWVNGTYRSHIEYTAENFPGRQRGSVPAGPGEMAAAFPQQVHASSAKLHNIAGAWAASDKVNLVLTSRATVTHSFEDYEAFVRNSGQHDSDGNRVFHSNNLGKGEMEGTVKSDALFSAKSIRSTLPKLRSIEIFSGAFIDGIVFHMDNGSRAQIGTCQGGGRSTLAIDADDDLDHIVVNCGFWIDGLEF</sequence>
<keyword evidence="2" id="KW-1185">Reference proteome</keyword>
<evidence type="ECO:0008006" key="3">
    <source>
        <dbReference type="Google" id="ProtNLM"/>
    </source>
</evidence>
<dbReference type="Pfam" id="PF12044">
    <property type="entry name" value="Metallopep"/>
    <property type="match status" value="1"/>
</dbReference>
<dbReference type="InterPro" id="IPR053002">
    <property type="entry name" value="Metalloproteinase_M10B"/>
</dbReference>
<dbReference type="PANTHER" id="PTHR21054:SF2">
    <property type="entry name" value="MIP04191P"/>
    <property type="match status" value="1"/>
</dbReference>
<dbReference type="Proteomes" id="UP001143981">
    <property type="component" value="Unassembled WGS sequence"/>
</dbReference>
<dbReference type="AlphaFoldDB" id="A0A9W8CTU4"/>
<dbReference type="PANTHER" id="PTHR21054">
    <property type="entry name" value="ZINC METALLOPROTEINASE-RELATED"/>
    <property type="match status" value="1"/>
</dbReference>
<protein>
    <recommendedName>
        <fullName evidence="3">Jacalin-type lectin domain-containing protein</fullName>
    </recommendedName>
</protein>
<dbReference type="InterPro" id="IPR021917">
    <property type="entry name" value="Unchr_Zn-peptidase-like"/>
</dbReference>
<organism evidence="1 2">
    <name type="scientific">Coemansia biformis</name>
    <dbReference type="NCBI Taxonomy" id="1286918"/>
    <lineage>
        <taxon>Eukaryota</taxon>
        <taxon>Fungi</taxon>
        <taxon>Fungi incertae sedis</taxon>
        <taxon>Zoopagomycota</taxon>
        <taxon>Kickxellomycotina</taxon>
        <taxon>Kickxellomycetes</taxon>
        <taxon>Kickxellales</taxon>
        <taxon>Kickxellaceae</taxon>
        <taxon>Coemansia</taxon>
    </lineage>
</organism>
<dbReference type="EMBL" id="JANBOI010001743">
    <property type="protein sequence ID" value="KAJ1726154.1"/>
    <property type="molecule type" value="Genomic_DNA"/>
</dbReference>
<proteinExistence type="predicted"/>
<evidence type="ECO:0000313" key="1">
    <source>
        <dbReference type="EMBL" id="KAJ1726154.1"/>
    </source>
</evidence>
<gene>
    <name evidence="1" type="ORF">LPJ61_005381</name>
</gene>
<reference evidence="1" key="1">
    <citation type="submission" date="2022-07" db="EMBL/GenBank/DDBJ databases">
        <title>Phylogenomic reconstructions and comparative analyses of Kickxellomycotina fungi.</title>
        <authorList>
            <person name="Reynolds N.K."/>
            <person name="Stajich J.E."/>
            <person name="Barry K."/>
            <person name="Grigoriev I.V."/>
            <person name="Crous P."/>
            <person name="Smith M.E."/>
        </authorList>
    </citation>
    <scope>NUCLEOTIDE SEQUENCE</scope>
    <source>
        <strain evidence="1">BCRC 34381</strain>
    </source>
</reference>
<accession>A0A9W8CTU4</accession>
<evidence type="ECO:0000313" key="2">
    <source>
        <dbReference type="Proteomes" id="UP001143981"/>
    </source>
</evidence>
<comment type="caution">
    <text evidence="1">The sequence shown here is derived from an EMBL/GenBank/DDBJ whole genome shotgun (WGS) entry which is preliminary data.</text>
</comment>
<dbReference type="OrthoDB" id="74460at2759"/>
<dbReference type="GO" id="GO:0005737">
    <property type="term" value="C:cytoplasm"/>
    <property type="evidence" value="ECO:0007669"/>
    <property type="project" value="TreeGrafter"/>
</dbReference>
<feature type="non-terminal residue" evidence="1">
    <location>
        <position position="580"/>
    </location>
</feature>
<feature type="non-terminal residue" evidence="1">
    <location>
        <position position="1"/>
    </location>
</feature>